<evidence type="ECO:0000313" key="6">
    <source>
        <dbReference type="EMBL" id="OCF34131.1"/>
    </source>
</evidence>
<evidence type="ECO:0000256" key="3">
    <source>
        <dbReference type="ARBA" id="ARBA00022833"/>
    </source>
</evidence>
<evidence type="ECO:0000256" key="2">
    <source>
        <dbReference type="ARBA" id="ARBA00022723"/>
    </source>
</evidence>
<feature type="domain" description="Yippee" evidence="5">
    <location>
        <begin position="25"/>
        <end position="122"/>
    </location>
</feature>
<dbReference type="Pfam" id="PF03226">
    <property type="entry name" value="Yippee-Mis18"/>
    <property type="match status" value="1"/>
</dbReference>
<comment type="similarity">
    <text evidence="1 4">Belongs to the yippee family.</text>
</comment>
<keyword evidence="7" id="KW-1185">Reference proteome</keyword>
<organism evidence="6 7">
    <name type="scientific">Kwoniella heveanensis BCC8398</name>
    <dbReference type="NCBI Taxonomy" id="1296120"/>
    <lineage>
        <taxon>Eukaryota</taxon>
        <taxon>Fungi</taxon>
        <taxon>Dikarya</taxon>
        <taxon>Basidiomycota</taxon>
        <taxon>Agaricomycotina</taxon>
        <taxon>Tremellomycetes</taxon>
        <taxon>Tremellales</taxon>
        <taxon>Cryptococcaceae</taxon>
        <taxon>Kwoniella</taxon>
    </lineage>
</organism>
<dbReference type="InterPro" id="IPR004910">
    <property type="entry name" value="Yippee/Mis18/Cereblon"/>
</dbReference>
<name>A0A1B9GSW8_9TREE</name>
<gene>
    <name evidence="6" type="ORF">I316_04080</name>
</gene>
<evidence type="ECO:0000259" key="5">
    <source>
        <dbReference type="PROSITE" id="PS51792"/>
    </source>
</evidence>
<keyword evidence="3" id="KW-0862">Zinc</keyword>
<evidence type="ECO:0000256" key="4">
    <source>
        <dbReference type="RuleBase" id="RU110713"/>
    </source>
</evidence>
<dbReference type="PROSITE" id="PS51792">
    <property type="entry name" value="YIPPEE"/>
    <property type="match status" value="1"/>
</dbReference>
<accession>A0A1B9GSW8</accession>
<dbReference type="Proteomes" id="UP000092666">
    <property type="component" value="Unassembled WGS sequence"/>
</dbReference>
<proteinExistence type="inferred from homology"/>
<reference evidence="6 7" key="1">
    <citation type="submission" date="2013-07" db="EMBL/GenBank/DDBJ databases">
        <title>The Genome Sequence of Cryptococcus heveanensis BCC8398.</title>
        <authorList>
            <consortium name="The Broad Institute Genome Sequencing Platform"/>
            <person name="Cuomo C."/>
            <person name="Litvintseva A."/>
            <person name="Chen Y."/>
            <person name="Heitman J."/>
            <person name="Sun S."/>
            <person name="Springer D."/>
            <person name="Dromer F."/>
            <person name="Young S.K."/>
            <person name="Zeng Q."/>
            <person name="Gargeya S."/>
            <person name="Fitzgerald M."/>
            <person name="Abouelleil A."/>
            <person name="Alvarado L."/>
            <person name="Berlin A.M."/>
            <person name="Chapman S.B."/>
            <person name="Dewar J."/>
            <person name="Goldberg J."/>
            <person name="Griggs A."/>
            <person name="Gujja S."/>
            <person name="Hansen M."/>
            <person name="Howarth C."/>
            <person name="Imamovic A."/>
            <person name="Larimer J."/>
            <person name="McCowan C."/>
            <person name="Murphy C."/>
            <person name="Pearson M."/>
            <person name="Priest M."/>
            <person name="Roberts A."/>
            <person name="Saif S."/>
            <person name="Shea T."/>
            <person name="Sykes S."/>
            <person name="Wortman J."/>
            <person name="Nusbaum C."/>
            <person name="Birren B."/>
        </authorList>
    </citation>
    <scope>NUCLEOTIDE SEQUENCE [LARGE SCALE GENOMIC DNA]</scope>
    <source>
        <strain evidence="6 7">BCC8398</strain>
    </source>
</reference>
<evidence type="ECO:0000256" key="1">
    <source>
        <dbReference type="ARBA" id="ARBA00005613"/>
    </source>
</evidence>
<dbReference type="PANTHER" id="PTHR13848">
    <property type="entry name" value="PROTEIN YIPPEE-LIKE CG15309-RELATED"/>
    <property type="match status" value="1"/>
</dbReference>
<evidence type="ECO:0000313" key="7">
    <source>
        <dbReference type="Proteomes" id="UP000092666"/>
    </source>
</evidence>
<dbReference type="STRING" id="1296120.A0A1B9GSW8"/>
<reference evidence="7" key="2">
    <citation type="submission" date="2013-12" db="EMBL/GenBank/DDBJ databases">
        <title>Evolution of pathogenesis and genome organization in the Tremellales.</title>
        <authorList>
            <person name="Cuomo C."/>
            <person name="Litvintseva A."/>
            <person name="Heitman J."/>
            <person name="Chen Y."/>
            <person name="Sun S."/>
            <person name="Springer D."/>
            <person name="Dromer F."/>
            <person name="Young S."/>
            <person name="Zeng Q."/>
            <person name="Chapman S."/>
            <person name="Gujja S."/>
            <person name="Saif S."/>
            <person name="Birren B."/>
        </authorList>
    </citation>
    <scope>NUCLEOTIDE SEQUENCE [LARGE SCALE GENOMIC DNA]</scope>
    <source>
        <strain evidence="7">BCC8398</strain>
    </source>
</reference>
<dbReference type="AlphaFoldDB" id="A0A1B9GSW8"/>
<dbReference type="InterPro" id="IPR039058">
    <property type="entry name" value="Yippee_fam"/>
</dbReference>
<protein>
    <recommendedName>
        <fullName evidence="4">Protein yippee-like</fullName>
    </recommendedName>
</protein>
<dbReference type="EMBL" id="KI669501">
    <property type="protein sequence ID" value="OCF34131.1"/>
    <property type="molecule type" value="Genomic_DNA"/>
</dbReference>
<keyword evidence="2" id="KW-0479">Metal-binding</keyword>
<dbReference type="InterPro" id="IPR034751">
    <property type="entry name" value="Yippee"/>
</dbReference>
<sequence length="124" mass="13955">MELMDPRLPKTTASQDLHYIPDDKAVFACAKCSMVVALQDELCSRGFTATTGKAYLLNSTINTNLGKRDERKLLTGTHTCADIYCAKCNAVLGWKYIVAPTGEQKYKESRYILEKSKIVKENNW</sequence>
<dbReference type="OrthoDB" id="6407410at2759"/>
<dbReference type="GO" id="GO:0046872">
    <property type="term" value="F:metal ion binding"/>
    <property type="evidence" value="ECO:0007669"/>
    <property type="project" value="UniProtKB-KW"/>
</dbReference>